<dbReference type="Pfam" id="PF00169">
    <property type="entry name" value="PH"/>
    <property type="match status" value="1"/>
</dbReference>
<reference evidence="3" key="1">
    <citation type="journal article" date="2017" name="Parasit. Vectors">
        <title>Sialotranscriptomics of Rhipicephalus zambeziensis reveals intricate expression profiles of secretory proteins and suggests tight temporal transcriptional regulation during blood-feeding.</title>
        <authorList>
            <person name="de Castro M.H."/>
            <person name="de Klerk D."/>
            <person name="Pienaar R."/>
            <person name="Rees D.J.G."/>
            <person name="Mans B.J."/>
        </authorList>
    </citation>
    <scope>NUCLEOTIDE SEQUENCE</scope>
    <source>
        <tissue evidence="3">Salivary glands</tissue>
    </source>
</reference>
<dbReference type="PANTHER" id="PTHR14383">
    <property type="entry name" value="SWAP-70 RECOMBINASE"/>
    <property type="match status" value="1"/>
</dbReference>
<dbReference type="InterPro" id="IPR011993">
    <property type="entry name" value="PH-like_dom_sf"/>
</dbReference>
<dbReference type="AlphaFoldDB" id="A0A224Y904"/>
<dbReference type="SUPFAM" id="SSF50729">
    <property type="entry name" value="PH domain-like"/>
    <property type="match status" value="1"/>
</dbReference>
<protein>
    <submittedName>
        <fullName evidence="3">Endocytic adaptor protein intersectin</fullName>
    </submittedName>
</protein>
<evidence type="ECO:0000259" key="2">
    <source>
        <dbReference type="PROSITE" id="PS50003"/>
    </source>
</evidence>
<dbReference type="InterPro" id="IPR001849">
    <property type="entry name" value="PH_domain"/>
</dbReference>
<dbReference type="GO" id="GO:0005634">
    <property type="term" value="C:nucleus"/>
    <property type="evidence" value="ECO:0007669"/>
    <property type="project" value="TreeGrafter"/>
</dbReference>
<dbReference type="EMBL" id="GFPF01000903">
    <property type="protein sequence ID" value="MAA12049.1"/>
    <property type="molecule type" value="Transcribed_RNA"/>
</dbReference>
<feature type="compositionally biased region" description="Basic and acidic residues" evidence="1">
    <location>
        <begin position="344"/>
        <end position="394"/>
    </location>
</feature>
<accession>A0A224Y904</accession>
<name>A0A224Y904_9ACAR</name>
<organism evidence="3">
    <name type="scientific">Rhipicephalus zambeziensis</name>
    <dbReference type="NCBI Taxonomy" id="60191"/>
    <lineage>
        <taxon>Eukaryota</taxon>
        <taxon>Metazoa</taxon>
        <taxon>Ecdysozoa</taxon>
        <taxon>Arthropoda</taxon>
        <taxon>Chelicerata</taxon>
        <taxon>Arachnida</taxon>
        <taxon>Acari</taxon>
        <taxon>Parasitiformes</taxon>
        <taxon>Ixodida</taxon>
        <taxon>Ixodoidea</taxon>
        <taxon>Ixodidae</taxon>
        <taxon>Rhipicephalinae</taxon>
        <taxon>Rhipicephalus</taxon>
        <taxon>Rhipicephalus</taxon>
    </lineage>
</organism>
<feature type="region of interest" description="Disordered" evidence="1">
    <location>
        <begin position="343"/>
        <end position="394"/>
    </location>
</feature>
<dbReference type="SMART" id="SM00233">
    <property type="entry name" value="PH"/>
    <property type="match status" value="1"/>
</dbReference>
<dbReference type="GO" id="GO:0005737">
    <property type="term" value="C:cytoplasm"/>
    <property type="evidence" value="ECO:0007669"/>
    <property type="project" value="TreeGrafter"/>
</dbReference>
<proteinExistence type="predicted"/>
<sequence length="535" mass="62393">MMAKPSAVDSNGSMGQLETDVTNAIWHAFDTLGDGNSGKVAKSRLKVFTSSLGTVLGYTRAEAALEEYCSTQELQFEQYMVYLLKELFQGLPSTLDLKTIKKYRDHIEEVCWLVCKKKYLDREFVAFPEKCVAQLFRVFCFLGELRTSQKDMTEVIMVAEEVEEVTSTFVKALGKEWDSQDFRQLATLLPVFHFQSFLAFLETRYTAASEPCGLVEACAEVYDIYVGDVIKKGLLKKKMSTLGLWWEMYFVLRPHSFTYFGTKEGSRKSGEICITSRTRAEPVGDSSTRKGHRFLVTTDDKVVELSASDYKSKLQWMSAIQTAAQHSYTYRSYQRHLAIKRRNERQACHTRKQEEERQRQQHLAQLEKEKEARRQAEEQLKSEHQKRQELEAAQQELERKLEEERQAKRDEEIVRTLQSRILAEEWEKREQLEQERAEQQKQLEEEARRREHLEQLRRQKDREINSIAQKLSSLKTEKVLLNSQLEQTQKKLSEAEFASKTLERRLRKAKKNQSPLKRAVSVDLTDFVMSPTNKV</sequence>
<dbReference type="InterPro" id="IPR057836">
    <property type="entry name" value="EF-hand_SWAP70_N"/>
</dbReference>
<dbReference type="PROSITE" id="PS50003">
    <property type="entry name" value="PH_DOMAIN"/>
    <property type="match status" value="1"/>
</dbReference>
<dbReference type="PANTHER" id="PTHR14383:SF5">
    <property type="entry name" value="RUN DOMAIN-CONTAINING PROTEIN"/>
    <property type="match status" value="1"/>
</dbReference>
<feature type="domain" description="PH" evidence="2">
    <location>
        <begin position="228"/>
        <end position="325"/>
    </location>
</feature>
<dbReference type="Pfam" id="PF25530">
    <property type="entry name" value="EF-hand_SWAP70_N"/>
    <property type="match status" value="1"/>
</dbReference>
<dbReference type="Gene3D" id="2.30.29.30">
    <property type="entry name" value="Pleckstrin-homology domain (PH domain)/Phosphotyrosine-binding domain (PTB)"/>
    <property type="match status" value="1"/>
</dbReference>
<evidence type="ECO:0000256" key="1">
    <source>
        <dbReference type="SAM" id="MobiDB-lite"/>
    </source>
</evidence>
<evidence type="ECO:0000313" key="3">
    <source>
        <dbReference type="EMBL" id="MAA12049.1"/>
    </source>
</evidence>